<dbReference type="EMBL" id="UGTB01000004">
    <property type="protein sequence ID" value="SUB61066.1"/>
    <property type="molecule type" value="Genomic_DNA"/>
</dbReference>
<reference evidence="1 3" key="1">
    <citation type="submission" date="2016-02" db="EMBL/GenBank/DDBJ databases">
        <authorList>
            <person name="Wen L."/>
            <person name="He K."/>
            <person name="Yang H."/>
        </authorList>
    </citation>
    <scope>NUCLEOTIDE SEQUENCE [LARGE SCALE GENOMIC DNA]</scope>
    <source>
        <strain evidence="1 3">MJR8628A</strain>
    </source>
</reference>
<name>A0A135YN83_9FIRM</name>
<accession>A0A135YN83</accession>
<evidence type="ECO:0000313" key="2">
    <source>
        <dbReference type="EMBL" id="SUB61066.1"/>
    </source>
</evidence>
<protein>
    <recommendedName>
        <fullName evidence="5">DUF2642 domain-containing protein</fullName>
    </recommendedName>
</protein>
<dbReference type="eggNOG" id="ENOG502ZU4D">
    <property type="taxonomic scope" value="Bacteria"/>
</dbReference>
<dbReference type="STRING" id="1261.HMPREF3195_01614"/>
<dbReference type="Proteomes" id="UP000070326">
    <property type="component" value="Unassembled WGS sequence"/>
</dbReference>
<evidence type="ECO:0000313" key="4">
    <source>
        <dbReference type="Proteomes" id="UP000255101"/>
    </source>
</evidence>
<dbReference type="RefSeq" id="WP_002844707.1">
    <property type="nucleotide sequence ID" value="NZ_CAXUJS010000001.1"/>
</dbReference>
<evidence type="ECO:0008006" key="5">
    <source>
        <dbReference type="Google" id="ProtNLM"/>
    </source>
</evidence>
<evidence type="ECO:0000313" key="3">
    <source>
        <dbReference type="Proteomes" id="UP000070326"/>
    </source>
</evidence>
<proteinExistence type="predicted"/>
<evidence type="ECO:0000313" key="1">
    <source>
        <dbReference type="EMBL" id="KXI10872.1"/>
    </source>
</evidence>
<sequence>MLNARKRRPLSFSEFIDEHMNEFVELDSYLSRKKLYGVISDVDDLSLTLTHTSKNSTIEGADENHNLYIPINSIKSIKKL</sequence>
<reference evidence="2 4" key="2">
    <citation type="submission" date="2018-06" db="EMBL/GenBank/DDBJ databases">
        <authorList>
            <consortium name="Pathogen Informatics"/>
            <person name="Doyle S."/>
        </authorList>
    </citation>
    <scope>NUCLEOTIDE SEQUENCE [LARGE SCALE GENOMIC DNA]</scope>
    <source>
        <strain evidence="2 4">NCTC11460</strain>
    </source>
</reference>
<dbReference type="GeneID" id="79843592"/>
<dbReference type="Proteomes" id="UP000255101">
    <property type="component" value="Unassembled WGS sequence"/>
</dbReference>
<gene>
    <name evidence="1" type="ORF">HMPREF3195_01614</name>
    <name evidence="2" type="ORF">NCTC11460_00983</name>
</gene>
<dbReference type="PATRIC" id="fig|1261.5.peg.1619"/>
<dbReference type="EMBL" id="LSQZ01000085">
    <property type="protein sequence ID" value="KXI10872.1"/>
    <property type="molecule type" value="Genomic_DNA"/>
</dbReference>
<dbReference type="AlphaFoldDB" id="A0A135YN83"/>
<organism evidence="1 3">
    <name type="scientific">Peptostreptococcus anaerobius</name>
    <dbReference type="NCBI Taxonomy" id="1261"/>
    <lineage>
        <taxon>Bacteria</taxon>
        <taxon>Bacillati</taxon>
        <taxon>Bacillota</taxon>
        <taxon>Clostridia</taxon>
        <taxon>Peptostreptococcales</taxon>
        <taxon>Peptostreptococcaceae</taxon>
        <taxon>Peptostreptococcus</taxon>
    </lineage>
</organism>